<name>A0A286PH89_STROL</name>
<evidence type="ECO:0000313" key="3">
    <source>
        <dbReference type="Proteomes" id="UP000217446"/>
    </source>
</evidence>
<comment type="caution">
    <text evidence="2">The sequence shown here is derived from an EMBL/GenBank/DDBJ whole genome shotgun (WGS) entry which is preliminary data.</text>
</comment>
<reference evidence="3" key="1">
    <citation type="submission" date="2017-05" db="EMBL/GenBank/DDBJ databases">
        <title>Streptomyces olivochromogenes NBRC 3561 whole genome shotgun sequence.</title>
        <authorList>
            <person name="Dohra H."/>
            <person name="Kodani S."/>
        </authorList>
    </citation>
    <scope>NUCLEOTIDE SEQUENCE [LARGE SCALE GENOMIC DNA]</scope>
    <source>
        <strain evidence="3">NBRC 3561</strain>
    </source>
</reference>
<gene>
    <name evidence="2" type="ORF">SO3561_10493</name>
</gene>
<dbReference type="EMBL" id="BDQI01000071">
    <property type="protein sequence ID" value="GAX58918.1"/>
    <property type="molecule type" value="Genomic_DNA"/>
</dbReference>
<protein>
    <submittedName>
        <fullName evidence="2">Putative transposase/integrase</fullName>
    </submittedName>
</protein>
<feature type="compositionally biased region" description="Polar residues" evidence="1">
    <location>
        <begin position="361"/>
        <end position="374"/>
    </location>
</feature>
<feature type="compositionally biased region" description="Low complexity" evidence="1">
    <location>
        <begin position="320"/>
        <end position="345"/>
    </location>
</feature>
<dbReference type="RefSeq" id="WP_235614089.1">
    <property type="nucleotide sequence ID" value="NZ_BDQI01000071.1"/>
</dbReference>
<keyword evidence="3" id="KW-1185">Reference proteome</keyword>
<feature type="region of interest" description="Disordered" evidence="1">
    <location>
        <begin position="318"/>
        <end position="387"/>
    </location>
</feature>
<dbReference type="AlphaFoldDB" id="A0A286PH89"/>
<organism evidence="2 3">
    <name type="scientific">Streptomyces olivochromogenes</name>
    <dbReference type="NCBI Taxonomy" id="1963"/>
    <lineage>
        <taxon>Bacteria</taxon>
        <taxon>Bacillati</taxon>
        <taxon>Actinomycetota</taxon>
        <taxon>Actinomycetes</taxon>
        <taxon>Kitasatosporales</taxon>
        <taxon>Streptomycetaceae</taxon>
        <taxon>Streptomyces</taxon>
    </lineage>
</organism>
<evidence type="ECO:0000256" key="1">
    <source>
        <dbReference type="SAM" id="MobiDB-lite"/>
    </source>
</evidence>
<evidence type="ECO:0000313" key="2">
    <source>
        <dbReference type="EMBL" id="GAX58918.1"/>
    </source>
</evidence>
<dbReference type="Proteomes" id="UP000217446">
    <property type="component" value="Unassembled WGS sequence"/>
</dbReference>
<accession>A0A286PH89</accession>
<sequence length="387" mass="43203">MAGERHHLHAVGGEDPIWRLWSELPEPWKGPVIGDGIEDWDKITENDDRKIDLTGLPDPIPAELAWMSHWQALDGTRSAVLGTNQLANILRRAGSENHPFPPSIRAMDGETAVALQRWFYATRWGRLPPHGSVARLRVIFRFSRLALLARCSDGPWWSLDEWHPRCDPRIPLSEHEPQAHYGCSPSRISHPWLREAAKWCLGTQMEAGILRWSTVSQERMRCLVRFDRWLSTFADPLDVLGDPAHAVQLAAAFRRWDSDPANRLTRQSERRFAHKPVHPRQINDDLRAVAELFAFVAANPAEARQVLGVEPWSRVTDAHAAAGSARSPASRTSGTSTTSTTSTTTRSRRSPRRCPCSGSAATSRWPSPAATGTRSAPAASMTRRPCA</sequence>
<proteinExistence type="predicted"/>